<evidence type="ECO:0000313" key="1">
    <source>
        <dbReference type="EMBL" id="PAU93869.1"/>
    </source>
</evidence>
<accession>A0A2A2GAJ2</accession>
<keyword evidence="2" id="KW-1185">Reference proteome</keyword>
<reference evidence="1 2" key="1">
    <citation type="submission" date="2017-08" db="EMBL/GenBank/DDBJ databases">
        <title>Aliifodinibius alkalisoli sp. nov., isolated from saline alkaline soil.</title>
        <authorList>
            <person name="Liu D."/>
            <person name="Zhang G."/>
        </authorList>
    </citation>
    <scope>NUCLEOTIDE SEQUENCE [LARGE SCALE GENOMIC DNA]</scope>
    <source>
        <strain evidence="1 2">WN023</strain>
    </source>
</reference>
<name>A0A2A2GAJ2_9BACT</name>
<comment type="caution">
    <text evidence="1">The sequence shown here is derived from an EMBL/GenBank/DDBJ whole genome shotgun (WGS) entry which is preliminary data.</text>
</comment>
<sequence>MGQQQLLLVILVTIIVGIATVVAINTFSAAADSANLDAVRQDLVSIAASAQGYYMKPTALGGGGQDFSSVDFNNLTFGGTVDSDDTAYNQNGTYVITSTSTDQFQITAYPASDDNYGTAPSTAGGSMVYTIYQDDAEVTTSYTSGGTDTSG</sequence>
<dbReference type="EMBL" id="NSKE01000006">
    <property type="protein sequence ID" value="PAU93869.1"/>
    <property type="molecule type" value="Genomic_DNA"/>
</dbReference>
<protein>
    <submittedName>
        <fullName evidence="1">Uncharacterized protein</fullName>
    </submittedName>
</protein>
<organism evidence="1 2">
    <name type="scientific">Fodinibius salipaludis</name>
    <dbReference type="NCBI Taxonomy" id="2032627"/>
    <lineage>
        <taxon>Bacteria</taxon>
        <taxon>Pseudomonadati</taxon>
        <taxon>Balneolota</taxon>
        <taxon>Balneolia</taxon>
        <taxon>Balneolales</taxon>
        <taxon>Balneolaceae</taxon>
        <taxon>Fodinibius</taxon>
    </lineage>
</organism>
<dbReference type="AlphaFoldDB" id="A0A2A2GAJ2"/>
<dbReference type="OrthoDB" id="1525378at2"/>
<dbReference type="RefSeq" id="WP_095606545.1">
    <property type="nucleotide sequence ID" value="NZ_NSKE01000006.1"/>
</dbReference>
<dbReference type="SUPFAM" id="SSF54523">
    <property type="entry name" value="Pili subunits"/>
    <property type="match status" value="1"/>
</dbReference>
<dbReference type="Proteomes" id="UP000218831">
    <property type="component" value="Unassembled WGS sequence"/>
</dbReference>
<dbReference type="InterPro" id="IPR045584">
    <property type="entry name" value="Pilin-like"/>
</dbReference>
<proteinExistence type="predicted"/>
<gene>
    <name evidence="1" type="ORF">CK503_09355</name>
</gene>
<evidence type="ECO:0000313" key="2">
    <source>
        <dbReference type="Proteomes" id="UP000218831"/>
    </source>
</evidence>